<reference evidence="2" key="1">
    <citation type="submission" date="2015-08" db="EMBL/GenBank/DDBJ databases">
        <title>Fjat-14210 dsm16467.</title>
        <authorList>
            <person name="Liu B."/>
            <person name="Wang J."/>
            <person name="Zhu Y."/>
            <person name="Liu G."/>
            <person name="Chen Q."/>
            <person name="Chen Z."/>
            <person name="Lan J."/>
            <person name="Che J."/>
            <person name="Ge C."/>
            <person name="Shi H."/>
            <person name="Pan Z."/>
            <person name="Liu X."/>
        </authorList>
    </citation>
    <scope>NUCLEOTIDE SEQUENCE [LARGE SCALE GENOMIC DNA]</scope>
    <source>
        <strain evidence="2">DSM 16467</strain>
    </source>
</reference>
<evidence type="ECO:0008006" key="3">
    <source>
        <dbReference type="Google" id="ProtNLM"/>
    </source>
</evidence>
<protein>
    <recommendedName>
        <fullName evidence="3">Fur-regulated basic protein FbpA</fullName>
    </recommendedName>
</protein>
<dbReference type="AlphaFoldDB" id="A0A0M0L516"/>
<name>A0A0M0L516_9BACI</name>
<accession>A0A0M0L516</accession>
<dbReference type="STRING" id="284581.AMD01_09900"/>
<dbReference type="OrthoDB" id="2972281at2"/>
<sequence length="60" mass="6946">MGKIFQEAVEMSRKCLIQKLLFLGVYRPDDPLIYSQTLSDLERDYKIALEKKGSTNQPIL</sequence>
<dbReference type="PATRIC" id="fig|284581.3.peg.2059"/>
<dbReference type="EMBL" id="LILC01000013">
    <property type="protein sequence ID" value="KOO46170.1"/>
    <property type="molecule type" value="Genomic_DNA"/>
</dbReference>
<evidence type="ECO:0000313" key="2">
    <source>
        <dbReference type="Proteomes" id="UP000037558"/>
    </source>
</evidence>
<keyword evidence="2" id="KW-1185">Reference proteome</keyword>
<dbReference type="Proteomes" id="UP000037558">
    <property type="component" value="Unassembled WGS sequence"/>
</dbReference>
<comment type="caution">
    <text evidence="1">The sequence shown here is derived from an EMBL/GenBank/DDBJ whole genome shotgun (WGS) entry which is preliminary data.</text>
</comment>
<proteinExistence type="predicted"/>
<organism evidence="1 2">
    <name type="scientific">Priestia koreensis</name>
    <dbReference type="NCBI Taxonomy" id="284581"/>
    <lineage>
        <taxon>Bacteria</taxon>
        <taxon>Bacillati</taxon>
        <taxon>Bacillota</taxon>
        <taxon>Bacilli</taxon>
        <taxon>Bacillales</taxon>
        <taxon>Bacillaceae</taxon>
        <taxon>Priestia</taxon>
    </lineage>
</organism>
<dbReference type="RefSeq" id="WP_053401238.1">
    <property type="nucleotide sequence ID" value="NZ_CP061868.1"/>
</dbReference>
<gene>
    <name evidence="1" type="ORF">AMD01_09900</name>
</gene>
<evidence type="ECO:0000313" key="1">
    <source>
        <dbReference type="EMBL" id="KOO46170.1"/>
    </source>
</evidence>